<reference evidence="1 2" key="1">
    <citation type="journal article" date="2009" name="Virus Genes">
        <title>Morphology and genome of Euproctis pseudoconspersa nucleopolyhedrovirus.</title>
        <authorList>
            <person name="Tang X.D."/>
            <person name="Xiao Q."/>
            <person name="Ma X.C."/>
            <person name="Zhu Z.R."/>
            <person name="Zhang C.X."/>
        </authorList>
    </citation>
    <scope>NUCLEOTIDE SEQUENCE [LARGE SCALE GENOMIC DNA]</scope>
    <source>
        <strain evidence="1 2">Hangzhou</strain>
    </source>
</reference>
<sequence>MNYSAALLVAVVVYLWYADSLVQEIATIKRLLVAVYDVMLVKFDSIATQLHDFQNATTQMLNSLHNSTAHTINLVIENGKKIDVINKKIDYIINR</sequence>
<protein>
    <submittedName>
        <fullName evidence="1">Gp16</fullName>
    </submittedName>
</protein>
<name>C3TX46_9ABAC</name>
<dbReference type="Proteomes" id="UP000203846">
    <property type="component" value="Segment"/>
</dbReference>
<dbReference type="OrthoDB" id="24616at10239"/>
<organism evidence="1 2">
    <name type="scientific">Euproctis pseudoconspersa nucleopolyhedrovirus</name>
    <dbReference type="NCBI Taxonomy" id="307467"/>
    <lineage>
        <taxon>Viruses</taxon>
        <taxon>Viruses incertae sedis</taxon>
        <taxon>Naldaviricetes</taxon>
        <taxon>Lefavirales</taxon>
        <taxon>Baculoviridae</taxon>
        <taxon>Alphabaculovirus</taxon>
        <taxon>Alphabaculovirus eupseudoconspersae</taxon>
    </lineage>
</organism>
<accession>C3TX46</accession>
<proteinExistence type="predicted"/>
<evidence type="ECO:0000313" key="1">
    <source>
        <dbReference type="EMBL" id="ACO53588.1"/>
    </source>
</evidence>
<dbReference type="KEGG" id="vg:7804593"/>
<keyword evidence="2" id="KW-1185">Reference proteome</keyword>
<evidence type="ECO:0000313" key="2">
    <source>
        <dbReference type="Proteomes" id="UP000203846"/>
    </source>
</evidence>
<dbReference type="RefSeq" id="YP_002854748.1">
    <property type="nucleotide sequence ID" value="NC_012639.1"/>
</dbReference>
<dbReference type="EMBL" id="FJ227128">
    <property type="protein sequence ID" value="ACO53588.1"/>
    <property type="molecule type" value="Genomic_DNA"/>
</dbReference>
<dbReference type="GeneID" id="7804593"/>